<dbReference type="InterPro" id="IPR010661">
    <property type="entry name" value="RVT_thumb"/>
</dbReference>
<organism evidence="2 3">
    <name type="scientific">Vireo altiloquus</name>
    <name type="common">Black-whiskered vireo</name>
    <name type="synonym">Muscicapa altiloqua</name>
    <dbReference type="NCBI Taxonomy" id="34956"/>
    <lineage>
        <taxon>Eukaryota</taxon>
        <taxon>Metazoa</taxon>
        <taxon>Chordata</taxon>
        <taxon>Craniata</taxon>
        <taxon>Vertebrata</taxon>
        <taxon>Euteleostomi</taxon>
        <taxon>Archelosauria</taxon>
        <taxon>Archosauria</taxon>
        <taxon>Dinosauria</taxon>
        <taxon>Saurischia</taxon>
        <taxon>Theropoda</taxon>
        <taxon>Coelurosauria</taxon>
        <taxon>Aves</taxon>
        <taxon>Neognathae</taxon>
        <taxon>Neoaves</taxon>
        <taxon>Telluraves</taxon>
        <taxon>Australaves</taxon>
        <taxon>Passeriformes</taxon>
        <taxon>Corvoidea</taxon>
        <taxon>Vireonidae</taxon>
        <taxon>Vireoninae</taxon>
        <taxon>Vireo</taxon>
    </lineage>
</organism>
<dbReference type="EMBL" id="VZRF01014837">
    <property type="protein sequence ID" value="NWT20816.1"/>
    <property type="molecule type" value="Genomic_DNA"/>
</dbReference>
<comment type="caution">
    <text evidence="2">The sequence shown here is derived from an EMBL/GenBank/DDBJ whole genome shotgun (WGS) entry which is preliminary data.</text>
</comment>
<keyword evidence="3" id="KW-1185">Reference proteome</keyword>
<dbReference type="Pfam" id="PF06817">
    <property type="entry name" value="RVT_thumb"/>
    <property type="match status" value="1"/>
</dbReference>
<protein>
    <submittedName>
        <fullName evidence="2">POK7 protein</fullName>
    </submittedName>
</protein>
<gene>
    <name evidence="2" type="primary">Ervk7_1</name>
    <name evidence="2" type="ORF">VIRALT_R16073</name>
</gene>
<evidence type="ECO:0000313" key="3">
    <source>
        <dbReference type="Proteomes" id="UP000589495"/>
    </source>
</evidence>
<name>A0A7K5LQU3_VIRAL</name>
<feature type="non-terminal residue" evidence="2">
    <location>
        <position position="66"/>
    </location>
</feature>
<feature type="domain" description="Reverse transcriptase thumb" evidence="1">
    <location>
        <begin position="16"/>
        <end position="59"/>
    </location>
</feature>
<dbReference type="GO" id="GO:0003964">
    <property type="term" value="F:RNA-directed DNA polymerase activity"/>
    <property type="evidence" value="ECO:0007669"/>
    <property type="project" value="InterPro"/>
</dbReference>
<sequence length="66" mass="7680">WTYLSLRISEQSVASQQLVIRDDLRTLWDLPQLCGSINWVRLLLGVTTEDLMPLFNLLKCCEDQDL</sequence>
<dbReference type="InterPro" id="IPR043128">
    <property type="entry name" value="Rev_trsase/Diguanyl_cyclase"/>
</dbReference>
<proteinExistence type="predicted"/>
<evidence type="ECO:0000259" key="1">
    <source>
        <dbReference type="Pfam" id="PF06817"/>
    </source>
</evidence>
<reference evidence="2 3" key="1">
    <citation type="submission" date="2019-09" db="EMBL/GenBank/DDBJ databases">
        <title>Bird 10,000 Genomes (B10K) Project - Family phase.</title>
        <authorList>
            <person name="Zhang G."/>
        </authorList>
    </citation>
    <scope>NUCLEOTIDE SEQUENCE [LARGE SCALE GENOMIC DNA]</scope>
    <source>
        <strain evidence="2">B10K-DU-001-22</strain>
        <tissue evidence="2">Muscle</tissue>
    </source>
</reference>
<evidence type="ECO:0000313" key="2">
    <source>
        <dbReference type="EMBL" id="NWT20816.1"/>
    </source>
</evidence>
<feature type="non-terminal residue" evidence="2">
    <location>
        <position position="1"/>
    </location>
</feature>
<dbReference type="Gene3D" id="3.30.70.270">
    <property type="match status" value="1"/>
</dbReference>
<dbReference type="AlphaFoldDB" id="A0A7K5LQU3"/>
<dbReference type="Proteomes" id="UP000589495">
    <property type="component" value="Unassembled WGS sequence"/>
</dbReference>
<accession>A0A7K5LQU3</accession>